<gene>
    <name evidence="2" type="ORF">FCL54_04220</name>
</gene>
<keyword evidence="1" id="KW-0812">Transmembrane</keyword>
<dbReference type="EMBL" id="SWLG01000002">
    <property type="protein sequence ID" value="TLS38713.1"/>
    <property type="molecule type" value="Genomic_DNA"/>
</dbReference>
<keyword evidence="1" id="KW-1133">Transmembrane helix</keyword>
<feature type="transmembrane region" description="Helical" evidence="1">
    <location>
        <begin position="41"/>
        <end position="60"/>
    </location>
</feature>
<keyword evidence="1" id="KW-0472">Membrane</keyword>
<organism evidence="2 3">
    <name type="scientific">Exobacillus caeni</name>
    <dbReference type="NCBI Taxonomy" id="2574798"/>
    <lineage>
        <taxon>Bacteria</taxon>
        <taxon>Bacillati</taxon>
        <taxon>Bacillota</taxon>
        <taxon>Bacilli</taxon>
        <taxon>Bacillales</taxon>
        <taxon>Guptibacillaceae</taxon>
        <taxon>Exobacillus</taxon>
    </lineage>
</organism>
<name>A0A5R9FCW5_9BACL</name>
<comment type="caution">
    <text evidence="2">The sequence shown here is derived from an EMBL/GenBank/DDBJ whole genome shotgun (WGS) entry which is preliminary data.</text>
</comment>
<evidence type="ECO:0000313" key="2">
    <source>
        <dbReference type="EMBL" id="TLS38713.1"/>
    </source>
</evidence>
<dbReference type="Proteomes" id="UP000308230">
    <property type="component" value="Unassembled WGS sequence"/>
</dbReference>
<feature type="transmembrane region" description="Helical" evidence="1">
    <location>
        <begin position="72"/>
        <end position="91"/>
    </location>
</feature>
<evidence type="ECO:0000256" key="1">
    <source>
        <dbReference type="SAM" id="Phobius"/>
    </source>
</evidence>
<dbReference type="RefSeq" id="WP_171016675.1">
    <property type="nucleotide sequence ID" value="NZ_SWLG01000002.1"/>
</dbReference>
<evidence type="ECO:0000313" key="3">
    <source>
        <dbReference type="Proteomes" id="UP000308230"/>
    </source>
</evidence>
<keyword evidence="3" id="KW-1185">Reference proteome</keyword>
<feature type="transmembrane region" description="Helical" evidence="1">
    <location>
        <begin position="97"/>
        <end position="116"/>
    </location>
</feature>
<proteinExistence type="predicted"/>
<feature type="transmembrane region" description="Helical" evidence="1">
    <location>
        <begin position="9"/>
        <end position="29"/>
    </location>
</feature>
<protein>
    <submittedName>
        <fullName evidence="2">Uncharacterized protein</fullName>
    </submittedName>
</protein>
<reference evidence="2 3" key="1">
    <citation type="submission" date="2019-04" db="EMBL/GenBank/DDBJ databases">
        <title>Bacillus caeni sp. nov., a bacterium isolated from mangrove sediment.</title>
        <authorList>
            <person name="Huang H."/>
            <person name="Mo K."/>
            <person name="Hu Y."/>
        </authorList>
    </citation>
    <scope>NUCLEOTIDE SEQUENCE [LARGE SCALE GENOMIC DNA]</scope>
    <source>
        <strain evidence="2 3">HB172195</strain>
    </source>
</reference>
<accession>A0A5R9FCW5</accession>
<sequence length="121" mass="13796">MNLYFIRKLLAILLVILFFNIYFNVFTDIRFTNIGELVEPAFLIVVVVYGISLSIIADTVPKNPKARGVNSFFIHFLGALPWVIIGFYGFIGLYAFPIVLVFFIADELSLLFIKILSRVLN</sequence>
<dbReference type="AlphaFoldDB" id="A0A5R9FCW5"/>